<dbReference type="RefSeq" id="WP_094027597.1">
    <property type="nucleotide sequence ID" value="NZ_NGAF01000020.1"/>
</dbReference>
<dbReference type="PANTHER" id="PTHR24221">
    <property type="entry name" value="ATP-BINDING CASSETTE SUB-FAMILY B"/>
    <property type="match status" value="1"/>
</dbReference>
<evidence type="ECO:0000256" key="5">
    <source>
        <dbReference type="ARBA" id="ARBA00022741"/>
    </source>
</evidence>
<feature type="transmembrane region" description="Helical" evidence="11">
    <location>
        <begin position="275"/>
        <end position="293"/>
    </location>
</feature>
<feature type="region of interest" description="Disordered" evidence="10">
    <location>
        <begin position="636"/>
        <end position="673"/>
    </location>
</feature>
<evidence type="ECO:0000256" key="7">
    <source>
        <dbReference type="ARBA" id="ARBA00022989"/>
    </source>
</evidence>
<dbReference type="SMART" id="SM00382">
    <property type="entry name" value="AAA"/>
    <property type="match status" value="2"/>
</dbReference>
<dbReference type="Pfam" id="PF00005">
    <property type="entry name" value="ABC_tran"/>
    <property type="match status" value="2"/>
</dbReference>
<feature type="transmembrane region" description="Helical" evidence="11">
    <location>
        <begin position="162"/>
        <end position="185"/>
    </location>
</feature>
<dbReference type="PANTHER" id="PTHR24221:SF629">
    <property type="entry name" value="MULTIDRUG EFFLUX ATP-BINDING_PERMEASE PROTEIN RV0194"/>
    <property type="match status" value="1"/>
</dbReference>
<proteinExistence type="inferred from homology"/>
<dbReference type="EMBL" id="NGAF01000020">
    <property type="protein sequence ID" value="OXR41384.1"/>
    <property type="molecule type" value="Genomic_DNA"/>
</dbReference>
<dbReference type="Proteomes" id="UP000215506">
    <property type="component" value="Unassembled WGS sequence"/>
</dbReference>
<dbReference type="PROSITE" id="PS00211">
    <property type="entry name" value="ABC_TRANSPORTER_1"/>
    <property type="match status" value="1"/>
</dbReference>
<keyword evidence="4 11" id="KW-0812">Transmembrane</keyword>
<feature type="domain" description="ABC transmembrane type-1" evidence="13">
    <location>
        <begin position="738"/>
        <end position="1020"/>
    </location>
</feature>
<evidence type="ECO:0000256" key="3">
    <source>
        <dbReference type="ARBA" id="ARBA00022475"/>
    </source>
</evidence>
<dbReference type="InterPro" id="IPR039421">
    <property type="entry name" value="Type_1_exporter"/>
</dbReference>
<keyword evidence="5" id="KW-0547">Nucleotide-binding</keyword>
<dbReference type="InterPro" id="IPR017871">
    <property type="entry name" value="ABC_transporter-like_CS"/>
</dbReference>
<dbReference type="PROSITE" id="PS50929">
    <property type="entry name" value="ABC_TM1F"/>
    <property type="match status" value="2"/>
</dbReference>
<feature type="region of interest" description="Disordered" evidence="10">
    <location>
        <begin position="581"/>
        <end position="614"/>
    </location>
</feature>
<comment type="caution">
    <text evidence="14">The sequence shown here is derived from an EMBL/GenBank/DDBJ whole genome shotgun (WGS) entry which is preliminary data.</text>
</comment>
<feature type="region of interest" description="Disordered" evidence="10">
    <location>
        <begin position="1"/>
        <end position="33"/>
    </location>
</feature>
<evidence type="ECO:0000256" key="4">
    <source>
        <dbReference type="ARBA" id="ARBA00022692"/>
    </source>
</evidence>
<feature type="domain" description="ABC transporter" evidence="12">
    <location>
        <begin position="368"/>
        <end position="611"/>
    </location>
</feature>
<dbReference type="EC" id="3.6.3.-" evidence="14"/>
<dbReference type="GO" id="GO:0140359">
    <property type="term" value="F:ABC-type transporter activity"/>
    <property type="evidence" value="ECO:0007669"/>
    <property type="project" value="InterPro"/>
</dbReference>
<sequence>MNDTETLDSGSGRDAGSAAAPPSREPSRRARDAGRGGWLRRLWTACRGHPRVLTGVIAAVVAGAGAEAAAPLAAKAALDRARLGEVGALAPIAGILVALAVARFAATYGRRWLAGRLALDVQHEVRVDLLTALHRYDGPRQDRLRTGQVVSRSISDLQLVQGLLAMAPLSAASLLIFAFAAVAMLVLSPPLALVSLLTVPVLALVVYRVRPRLHAATWSAQQRAADLAQHVEETVTGVRVVKGFGQESRMVRILEEHGRRLYAHRMRAARIDSRFAPTVSAIPQAGLVIVIALGGTLALHAVIGVGTFLAFATYVTMMASSTRILSSVLVMAQLTRAAAERVYQVIDEAPESVDPPDPQPLPEGPLGLHIRGLTFGFEPGRPVLHDVDITVRPGETVAVIGPAGSGKSTLTLLLPRFHTPEAGRISLFGAGAEQDPETAGIDIARVRAADLRAAIGVVFDEPFLFSDTISANIALGKPDADPEEIRTAARMAAADEFIRALPDGYDTVVGERGLTLSGGQRQRLALARALLADPRILVLDDATSAVDAVTEAAIFDALPAHGRTTLILAHRESTLAHADRVVRLPAPGGRTADRSDDAEVEPGDVVEPGPRASTASDRIEYASAHADGAIFAPGIERPAHDGVDPAGPPRATPVSTSGAIAPPHPGSPAHPGATPDCEDVVAVADSNPEPDAPPEMRAALAKLAPATEQPGLDDRELEQPDPKFRLVRLLRPVRWLLAAVIALLAVDAGISVAFPALTRFALDDGVGQHRGTVLVIAALAGAGLVLLSWVDEALGTRLSARGGERVLYGLRVRSYAHLQRLGLDYYERELSGRIMTRMTTDIDALSTFLQTGLSTALISLVTVVGIVIALLVIDAALAVVVFVALPPLIVATLFFRRVSASAYSASRERVATVNADFQENVAGLRATQAYRHEAEAARRFTDYSDRYRRARLRAQRAIALYFAFVLAWADLAQAAVVYLGAREVAHGTTTAGTLVAFVLYLSLLFGPITQLSQVFDGYQQARVGLRRIETLLHTPSSIAPDPADAVEIEGGLRGEVRFDGVTFRYPDARTPALEDVSLHIPAGSTLALVGETGAGKSTVVKLLARLYDLPRSHPNQDGAAGAAHSGSIRVDEIDIRDYRLAQFRARLGVVPQEAHLFTGDVASNIAFGKPCATSSDIARAAAAVGALEMIESLPRGMAQPIGEGGRGLSAGQRQLIALARAELVDPDLLLLDEATAVLDPANEEKVLVASRSLARGRTTVIVAHRLATAARADRIAVVAHGRIVEFGAHAQLLAERGIYDRLWEAADSDEGIFSTRDESSPMRLGLSGGR</sequence>
<dbReference type="GO" id="GO:0005886">
    <property type="term" value="C:plasma membrane"/>
    <property type="evidence" value="ECO:0007669"/>
    <property type="project" value="UniProtKB-SubCell"/>
</dbReference>
<keyword evidence="14" id="KW-0378">Hydrolase</keyword>
<feature type="domain" description="ABC transporter" evidence="12">
    <location>
        <begin position="1056"/>
        <end position="1305"/>
    </location>
</feature>
<feature type="transmembrane region" description="Helical" evidence="11">
    <location>
        <begin position="735"/>
        <end position="757"/>
    </location>
</feature>
<reference evidence="14 15" key="1">
    <citation type="submission" date="2017-07" db="EMBL/GenBank/DDBJ databases">
        <title>First draft Genome Sequence of Nocardia cerradoensis isolated from human infection.</title>
        <authorList>
            <person name="Carrasco G."/>
        </authorList>
    </citation>
    <scope>NUCLEOTIDE SEQUENCE [LARGE SCALE GENOMIC DNA]</scope>
    <source>
        <strain evidence="14 15">CNM20130759</strain>
    </source>
</reference>
<dbReference type="Gene3D" id="1.20.1560.10">
    <property type="entry name" value="ABC transporter type 1, transmembrane domain"/>
    <property type="match status" value="2"/>
</dbReference>
<dbReference type="Pfam" id="PF00664">
    <property type="entry name" value="ABC_membrane"/>
    <property type="match status" value="2"/>
</dbReference>
<evidence type="ECO:0000256" key="9">
    <source>
        <dbReference type="ARBA" id="ARBA00061644"/>
    </source>
</evidence>
<name>A0A231GXN7_9NOCA</name>
<evidence type="ECO:0000313" key="14">
    <source>
        <dbReference type="EMBL" id="OXR41384.1"/>
    </source>
</evidence>
<feature type="domain" description="ABC transmembrane type-1" evidence="13">
    <location>
        <begin position="55"/>
        <end position="334"/>
    </location>
</feature>
<keyword evidence="7 11" id="KW-1133">Transmembrane helix</keyword>
<dbReference type="GO" id="GO:0016887">
    <property type="term" value="F:ATP hydrolysis activity"/>
    <property type="evidence" value="ECO:0007669"/>
    <property type="project" value="InterPro"/>
</dbReference>
<keyword evidence="8 11" id="KW-0472">Membrane</keyword>
<evidence type="ECO:0000259" key="12">
    <source>
        <dbReference type="PROSITE" id="PS50893"/>
    </source>
</evidence>
<evidence type="ECO:0000256" key="8">
    <source>
        <dbReference type="ARBA" id="ARBA00023136"/>
    </source>
</evidence>
<dbReference type="Gene3D" id="3.40.50.300">
    <property type="entry name" value="P-loop containing nucleotide triphosphate hydrolases"/>
    <property type="match status" value="2"/>
</dbReference>
<organism evidence="14 15">
    <name type="scientific">Nocardia cerradoensis</name>
    <dbReference type="NCBI Taxonomy" id="85688"/>
    <lineage>
        <taxon>Bacteria</taxon>
        <taxon>Bacillati</taxon>
        <taxon>Actinomycetota</taxon>
        <taxon>Actinomycetes</taxon>
        <taxon>Mycobacteriales</taxon>
        <taxon>Nocardiaceae</taxon>
        <taxon>Nocardia</taxon>
    </lineage>
</organism>
<dbReference type="InterPro" id="IPR003593">
    <property type="entry name" value="AAA+_ATPase"/>
</dbReference>
<feature type="compositionally biased region" description="Low complexity" evidence="10">
    <location>
        <begin position="8"/>
        <end position="22"/>
    </location>
</feature>
<evidence type="ECO:0000256" key="6">
    <source>
        <dbReference type="ARBA" id="ARBA00022840"/>
    </source>
</evidence>
<feature type="transmembrane region" description="Helical" evidence="11">
    <location>
        <begin position="52"/>
        <end position="74"/>
    </location>
</feature>
<feature type="transmembrane region" description="Helical" evidence="11">
    <location>
        <begin position="985"/>
        <end position="1005"/>
    </location>
</feature>
<dbReference type="PROSITE" id="PS50893">
    <property type="entry name" value="ABC_TRANSPORTER_2"/>
    <property type="match status" value="2"/>
</dbReference>
<evidence type="ECO:0000256" key="1">
    <source>
        <dbReference type="ARBA" id="ARBA00004651"/>
    </source>
</evidence>
<dbReference type="InterPro" id="IPR027417">
    <property type="entry name" value="P-loop_NTPase"/>
</dbReference>
<dbReference type="SUPFAM" id="SSF90123">
    <property type="entry name" value="ABC transporter transmembrane region"/>
    <property type="match status" value="2"/>
</dbReference>
<keyword evidence="3" id="KW-1003">Cell membrane</keyword>
<accession>A0A231GXN7</accession>
<dbReference type="InterPro" id="IPR036640">
    <property type="entry name" value="ABC1_TM_sf"/>
</dbReference>
<keyword evidence="2" id="KW-0813">Transport</keyword>
<dbReference type="CDD" id="cd18546">
    <property type="entry name" value="ABC_6TM_Rv0194_D2_like"/>
    <property type="match status" value="1"/>
</dbReference>
<dbReference type="GO" id="GO:0005524">
    <property type="term" value="F:ATP binding"/>
    <property type="evidence" value="ECO:0007669"/>
    <property type="project" value="UniProtKB-KW"/>
</dbReference>
<feature type="transmembrane region" description="Helical" evidence="11">
    <location>
        <begin position="958"/>
        <end position="979"/>
    </location>
</feature>
<comment type="subcellular location">
    <subcellularLocation>
        <location evidence="1">Cell membrane</location>
        <topology evidence="1">Multi-pass membrane protein</topology>
    </subcellularLocation>
</comment>
<comment type="similarity">
    <text evidence="9">Belongs to the ABC transporter superfamily. Lipid exporter (TC 3.A.1.106) family.</text>
</comment>
<protein>
    <submittedName>
        <fullName evidence="14">Multidrug efflux ATP-binding/permease protein</fullName>
        <ecNumber evidence="14">3.6.3.-</ecNumber>
    </submittedName>
</protein>
<feature type="transmembrane region" description="Helical" evidence="11">
    <location>
        <begin position="86"/>
        <end position="106"/>
    </location>
</feature>
<dbReference type="InterPro" id="IPR011527">
    <property type="entry name" value="ABC1_TM_dom"/>
</dbReference>
<evidence type="ECO:0000313" key="15">
    <source>
        <dbReference type="Proteomes" id="UP000215506"/>
    </source>
</evidence>
<feature type="transmembrane region" description="Helical" evidence="11">
    <location>
        <begin position="844"/>
        <end position="869"/>
    </location>
</feature>
<dbReference type="SUPFAM" id="SSF52540">
    <property type="entry name" value="P-loop containing nucleoside triphosphate hydrolases"/>
    <property type="match status" value="2"/>
</dbReference>
<gene>
    <name evidence="14" type="ORF">B7C42_06527</name>
</gene>
<feature type="transmembrane region" description="Helical" evidence="11">
    <location>
        <begin position="875"/>
        <end position="895"/>
    </location>
</feature>
<feature type="transmembrane region" description="Helical" evidence="11">
    <location>
        <begin position="769"/>
        <end position="790"/>
    </location>
</feature>
<dbReference type="FunFam" id="3.40.50.300:FF:000299">
    <property type="entry name" value="ABC transporter ATP-binding protein/permease"/>
    <property type="match status" value="2"/>
</dbReference>
<evidence type="ECO:0000256" key="2">
    <source>
        <dbReference type="ARBA" id="ARBA00022448"/>
    </source>
</evidence>
<evidence type="ECO:0000259" key="13">
    <source>
        <dbReference type="PROSITE" id="PS50929"/>
    </source>
</evidence>
<dbReference type="InterPro" id="IPR003439">
    <property type="entry name" value="ABC_transporter-like_ATP-bd"/>
</dbReference>
<evidence type="ECO:0000256" key="11">
    <source>
        <dbReference type="SAM" id="Phobius"/>
    </source>
</evidence>
<evidence type="ECO:0000256" key="10">
    <source>
        <dbReference type="SAM" id="MobiDB-lite"/>
    </source>
</evidence>
<dbReference type="GO" id="GO:0034040">
    <property type="term" value="F:ATPase-coupled lipid transmembrane transporter activity"/>
    <property type="evidence" value="ECO:0007669"/>
    <property type="project" value="TreeGrafter"/>
</dbReference>
<keyword evidence="6 14" id="KW-0067">ATP-binding</keyword>
<keyword evidence="15" id="KW-1185">Reference proteome</keyword>
<feature type="transmembrane region" description="Helical" evidence="11">
    <location>
        <begin position="191"/>
        <end position="209"/>
    </location>
</feature>
<dbReference type="CDD" id="cd18543">
    <property type="entry name" value="ABC_6TM_Rv0194_D1_like"/>
    <property type="match status" value="1"/>
</dbReference>